<dbReference type="eggNOG" id="COG0110">
    <property type="taxonomic scope" value="Bacteria"/>
</dbReference>
<name>A0A0A2ML33_9FLAO</name>
<dbReference type="Gene3D" id="2.160.10.10">
    <property type="entry name" value="Hexapeptide repeat proteins"/>
    <property type="match status" value="1"/>
</dbReference>
<proteinExistence type="predicted"/>
<dbReference type="InterPro" id="IPR051159">
    <property type="entry name" value="Hexapeptide_acetyltransf"/>
</dbReference>
<dbReference type="Proteomes" id="UP000030111">
    <property type="component" value="Unassembled WGS sequence"/>
</dbReference>
<reference evidence="1 2" key="1">
    <citation type="submission" date="2013-09" db="EMBL/GenBank/DDBJ databases">
        <authorList>
            <person name="Zeng Z."/>
            <person name="Chen C."/>
        </authorList>
    </citation>
    <scope>NUCLEOTIDE SEQUENCE [LARGE SCALE GENOMIC DNA]</scope>
    <source>
        <strain evidence="1 2">WB 4.1-42</strain>
    </source>
</reference>
<sequence>MRLVKHAVRLDYNTFYFNFTYFKFQDAIKLPVLVSKNAILKATKGSVIIDGPLYYGRVVIGGGHVGIFDKRRSKTMWEVSGTVNFKGKAYIGRGSKIVVIKGGELIFGDKFSITAETSIIAAKKIEFGSNCLLSWDILIMDSDAHSILNQIGDIINAPKEIIFGDGIWMGCRCTVLKGAIIRSGDVIGAGTTVSRVLDEENALYAGVPAKLLKQNISWR</sequence>
<dbReference type="STRING" id="1121898.GCA_000422725_02083"/>
<keyword evidence="2" id="KW-1185">Reference proteome</keyword>
<accession>A0A0A2ML33</accession>
<evidence type="ECO:0008006" key="3">
    <source>
        <dbReference type="Google" id="ProtNLM"/>
    </source>
</evidence>
<dbReference type="EMBL" id="JRLY01000005">
    <property type="protein sequence ID" value="KGO93362.1"/>
    <property type="molecule type" value="Genomic_DNA"/>
</dbReference>
<gene>
    <name evidence="1" type="ORF">Q766_08650</name>
</gene>
<dbReference type="InterPro" id="IPR011004">
    <property type="entry name" value="Trimer_LpxA-like_sf"/>
</dbReference>
<evidence type="ECO:0000313" key="1">
    <source>
        <dbReference type="EMBL" id="KGO93362.1"/>
    </source>
</evidence>
<dbReference type="AlphaFoldDB" id="A0A0A2ML33"/>
<dbReference type="PANTHER" id="PTHR23416">
    <property type="entry name" value="SIALIC ACID SYNTHASE-RELATED"/>
    <property type="match status" value="1"/>
</dbReference>
<protein>
    <recommendedName>
        <fullName evidence="3">Transferase</fullName>
    </recommendedName>
</protein>
<dbReference type="SUPFAM" id="SSF51161">
    <property type="entry name" value="Trimeric LpxA-like enzymes"/>
    <property type="match status" value="1"/>
</dbReference>
<comment type="caution">
    <text evidence="1">The sequence shown here is derived from an EMBL/GenBank/DDBJ whole genome shotgun (WGS) entry which is preliminary data.</text>
</comment>
<dbReference type="PANTHER" id="PTHR23416:SF78">
    <property type="entry name" value="LIPOPOLYSACCHARIDE BIOSYNTHESIS O-ACETYL TRANSFERASE WBBJ-RELATED"/>
    <property type="match status" value="1"/>
</dbReference>
<organism evidence="1 2">
    <name type="scientific">Flavobacterium subsaxonicum WB 4.1-42 = DSM 21790</name>
    <dbReference type="NCBI Taxonomy" id="1121898"/>
    <lineage>
        <taxon>Bacteria</taxon>
        <taxon>Pseudomonadati</taxon>
        <taxon>Bacteroidota</taxon>
        <taxon>Flavobacteriia</taxon>
        <taxon>Flavobacteriales</taxon>
        <taxon>Flavobacteriaceae</taxon>
        <taxon>Flavobacterium</taxon>
    </lineage>
</organism>
<evidence type="ECO:0000313" key="2">
    <source>
        <dbReference type="Proteomes" id="UP000030111"/>
    </source>
</evidence>